<gene>
    <name evidence="7" type="ORF">GCM10007116_14180</name>
    <name evidence="6" type="ORF">HS1genome_2101</name>
</gene>
<dbReference type="Proteomes" id="UP000276741">
    <property type="component" value="Chromosome"/>
</dbReference>
<evidence type="ECO:0000256" key="2">
    <source>
        <dbReference type="ARBA" id="ARBA00022723"/>
    </source>
</evidence>
<comment type="cofactor">
    <cofactor evidence="1">
        <name>Zn(2+)</name>
        <dbReference type="ChEBI" id="CHEBI:29105"/>
    </cofactor>
</comment>
<feature type="domain" description="Metallo-beta-lactamase" evidence="5">
    <location>
        <begin position="1"/>
        <end position="159"/>
    </location>
</feature>
<dbReference type="AlphaFoldDB" id="A0A348B6B0"/>
<dbReference type="InterPro" id="IPR001279">
    <property type="entry name" value="Metallo-B-lactamas"/>
</dbReference>
<dbReference type="EMBL" id="AP018553">
    <property type="protein sequence ID" value="BBD73712.1"/>
    <property type="molecule type" value="Genomic_DNA"/>
</dbReference>
<dbReference type="EMBL" id="BMQS01000012">
    <property type="protein sequence ID" value="GGT97809.1"/>
    <property type="molecule type" value="Genomic_DNA"/>
</dbReference>
<reference evidence="7" key="4">
    <citation type="submission" date="2020-09" db="EMBL/GenBank/DDBJ databases">
        <authorList>
            <person name="Sun Q."/>
            <person name="Ohkuma M."/>
        </authorList>
    </citation>
    <scope>NUCLEOTIDE SEQUENCE</scope>
    <source>
        <strain evidence="7">JCM 31740</strain>
    </source>
</reference>
<evidence type="ECO:0000256" key="4">
    <source>
        <dbReference type="ARBA" id="ARBA00022833"/>
    </source>
</evidence>
<dbReference type="GO" id="GO:0046872">
    <property type="term" value="F:metal ion binding"/>
    <property type="evidence" value="ECO:0007669"/>
    <property type="project" value="UniProtKB-KW"/>
</dbReference>
<keyword evidence="2" id="KW-0479">Metal-binding</keyword>
<dbReference type="InterPro" id="IPR051453">
    <property type="entry name" value="MBL_Glyoxalase_II"/>
</dbReference>
<dbReference type="InterPro" id="IPR036866">
    <property type="entry name" value="RibonucZ/Hydroxyglut_hydro"/>
</dbReference>
<reference evidence="7" key="1">
    <citation type="journal article" date="2014" name="Int. J. Syst. Evol. Microbiol.">
        <title>Complete genome sequence of Corynebacterium casei LMG S-19264T (=DSM 44701T), isolated from a smear-ripened cheese.</title>
        <authorList>
            <consortium name="US DOE Joint Genome Institute (JGI-PGF)"/>
            <person name="Walter F."/>
            <person name="Albersmeier A."/>
            <person name="Kalinowski J."/>
            <person name="Ruckert C."/>
        </authorList>
    </citation>
    <scope>NUCLEOTIDE SEQUENCE</scope>
    <source>
        <strain evidence="7">JCM 31740</strain>
    </source>
</reference>
<dbReference type="GO" id="GO:0016787">
    <property type="term" value="F:hydrolase activity"/>
    <property type="evidence" value="ECO:0007669"/>
    <property type="project" value="UniProtKB-KW"/>
</dbReference>
<dbReference type="Proteomes" id="UP000616143">
    <property type="component" value="Unassembled WGS sequence"/>
</dbReference>
<organism evidence="6 8">
    <name type="scientific">Sulfodiicoccus acidiphilus</name>
    <dbReference type="NCBI Taxonomy" id="1670455"/>
    <lineage>
        <taxon>Archaea</taxon>
        <taxon>Thermoproteota</taxon>
        <taxon>Thermoprotei</taxon>
        <taxon>Sulfolobales</taxon>
        <taxon>Sulfolobaceae</taxon>
        <taxon>Sulfodiicoccus</taxon>
    </lineage>
</organism>
<dbReference type="KEGG" id="sacd:HS1genome_2101"/>
<sequence length="181" mass="19793">MVDPGGDPEDILRFLDEAEVRLKLILSTHGHFDHVMSASVVRESTGAKYVVHENDVPLVKELSTWTERFLGERIPSPEVDATVRDGEVIELGNEVVEVLWTPGHTMGSISVVGLDFILTGDTLFKGTVGRTDFGGSPQLLSTTLERLKRLPDLIVYPGHGSSTTLAAERMENPFLNGLLSL</sequence>
<keyword evidence="4" id="KW-0862">Zinc</keyword>
<keyword evidence="3 6" id="KW-0378">Hydrolase</keyword>
<evidence type="ECO:0000313" key="8">
    <source>
        <dbReference type="Proteomes" id="UP000276741"/>
    </source>
</evidence>
<dbReference type="PANTHER" id="PTHR46233:SF3">
    <property type="entry name" value="HYDROXYACYLGLUTATHIONE HYDROLASE GLOC"/>
    <property type="match status" value="1"/>
</dbReference>
<dbReference type="Gene3D" id="3.60.15.10">
    <property type="entry name" value="Ribonuclease Z/Hydroxyacylglutathione hydrolase-like"/>
    <property type="match status" value="1"/>
</dbReference>
<dbReference type="PANTHER" id="PTHR46233">
    <property type="entry name" value="HYDROXYACYLGLUTATHIONE HYDROLASE GLOC"/>
    <property type="match status" value="1"/>
</dbReference>
<keyword evidence="8" id="KW-1185">Reference proteome</keyword>
<dbReference type="SUPFAM" id="SSF56281">
    <property type="entry name" value="Metallo-hydrolase/oxidoreductase"/>
    <property type="match status" value="1"/>
</dbReference>
<evidence type="ECO:0000259" key="5">
    <source>
        <dbReference type="SMART" id="SM00849"/>
    </source>
</evidence>
<evidence type="ECO:0000313" key="6">
    <source>
        <dbReference type="EMBL" id="BBD73712.1"/>
    </source>
</evidence>
<evidence type="ECO:0000256" key="3">
    <source>
        <dbReference type="ARBA" id="ARBA00022801"/>
    </source>
</evidence>
<proteinExistence type="predicted"/>
<accession>A0A348B6B0</accession>
<reference evidence="6" key="3">
    <citation type="journal article" date="2019" name="BMC Res. Notes">
        <title>Complete genome sequence of the Sulfodiicoccus acidiphilus strain HS-1T, the first crenarchaeon that lacks polB3, isolated from an acidic hot spring in Ohwaku-dani, Hakone, Japan.</title>
        <authorList>
            <person name="Sakai H.D."/>
            <person name="Kurosawa N."/>
        </authorList>
    </citation>
    <scope>NUCLEOTIDE SEQUENCE</scope>
    <source>
        <strain evidence="6">HS-1</strain>
    </source>
</reference>
<dbReference type="SMART" id="SM00849">
    <property type="entry name" value="Lactamase_B"/>
    <property type="match status" value="1"/>
</dbReference>
<dbReference type="Pfam" id="PF00753">
    <property type="entry name" value="Lactamase_B"/>
    <property type="match status" value="1"/>
</dbReference>
<evidence type="ECO:0000313" key="7">
    <source>
        <dbReference type="EMBL" id="GGT97809.1"/>
    </source>
</evidence>
<reference evidence="8" key="2">
    <citation type="submission" date="2018-04" db="EMBL/GenBank/DDBJ databases">
        <title>Complete genome sequence of Sulfodiicoccus acidiphilus strain HS-1.</title>
        <authorList>
            <person name="Sakai H.D."/>
            <person name="Kurosawa N."/>
        </authorList>
    </citation>
    <scope>NUCLEOTIDE SEQUENCE [LARGE SCALE GENOMIC DNA]</scope>
    <source>
        <strain evidence="8">HS-1</strain>
    </source>
</reference>
<protein>
    <submittedName>
        <fullName evidence="6">MBL fold hydrolase</fullName>
    </submittedName>
</protein>
<name>A0A348B6B0_9CREN</name>
<evidence type="ECO:0000256" key="1">
    <source>
        <dbReference type="ARBA" id="ARBA00001947"/>
    </source>
</evidence>
<dbReference type="CDD" id="cd06262">
    <property type="entry name" value="metallo-hydrolase-like_MBL-fold"/>
    <property type="match status" value="1"/>
</dbReference>